<dbReference type="PANTHER" id="PTHR30462:SF2">
    <property type="entry name" value="INTERMEMBRANE TRANSPORT PROTEIN PQIB"/>
    <property type="match status" value="1"/>
</dbReference>
<accession>A0A4Y3HUZ8</accession>
<evidence type="ECO:0000256" key="3">
    <source>
        <dbReference type="ARBA" id="ARBA00022519"/>
    </source>
</evidence>
<organism evidence="9 10">
    <name type="scientific">Vibrio inusitatus NBRC 102082</name>
    <dbReference type="NCBI Taxonomy" id="1219070"/>
    <lineage>
        <taxon>Bacteria</taxon>
        <taxon>Pseudomonadati</taxon>
        <taxon>Pseudomonadota</taxon>
        <taxon>Gammaproteobacteria</taxon>
        <taxon>Vibrionales</taxon>
        <taxon>Vibrionaceae</taxon>
        <taxon>Vibrio</taxon>
    </lineage>
</organism>
<proteinExistence type="predicted"/>
<dbReference type="OrthoDB" id="9806984at2"/>
<evidence type="ECO:0000313" key="10">
    <source>
        <dbReference type="Proteomes" id="UP000318717"/>
    </source>
</evidence>
<evidence type="ECO:0000313" key="9">
    <source>
        <dbReference type="EMBL" id="GEA50805.1"/>
    </source>
</evidence>
<feature type="domain" description="Mce/MlaD" evidence="8">
    <location>
        <begin position="158"/>
        <end position="218"/>
    </location>
</feature>
<evidence type="ECO:0000259" key="8">
    <source>
        <dbReference type="Pfam" id="PF02470"/>
    </source>
</evidence>
<evidence type="ECO:0000256" key="5">
    <source>
        <dbReference type="ARBA" id="ARBA00022989"/>
    </source>
</evidence>
<comment type="subcellular location">
    <subcellularLocation>
        <location evidence="1">Cell inner membrane</location>
    </subcellularLocation>
</comment>
<comment type="caution">
    <text evidence="9">The sequence shown here is derived from an EMBL/GenBank/DDBJ whole genome shotgun (WGS) entry which is preliminary data.</text>
</comment>
<keyword evidence="10" id="KW-1185">Reference proteome</keyword>
<name>A0A4Y3HUZ8_9VIBR</name>
<dbReference type="InterPro" id="IPR051800">
    <property type="entry name" value="PqiA-PqiB_transport"/>
</dbReference>
<keyword evidence="2" id="KW-1003">Cell membrane</keyword>
<dbReference type="InterPro" id="IPR003399">
    <property type="entry name" value="Mce/MlaD"/>
</dbReference>
<gene>
    <name evidence="9" type="ORF">VIN01S_16090</name>
</gene>
<evidence type="ECO:0000256" key="6">
    <source>
        <dbReference type="ARBA" id="ARBA00023136"/>
    </source>
</evidence>
<feature type="domain" description="Mce/MlaD" evidence="8">
    <location>
        <begin position="289"/>
        <end position="391"/>
    </location>
</feature>
<evidence type="ECO:0000256" key="1">
    <source>
        <dbReference type="ARBA" id="ARBA00004533"/>
    </source>
</evidence>
<evidence type="ECO:0000256" key="4">
    <source>
        <dbReference type="ARBA" id="ARBA00022692"/>
    </source>
</evidence>
<evidence type="ECO:0000256" key="7">
    <source>
        <dbReference type="SAM" id="Phobius"/>
    </source>
</evidence>
<dbReference type="AlphaFoldDB" id="A0A4Y3HUZ8"/>
<feature type="domain" description="Mce/MlaD" evidence="8">
    <location>
        <begin position="43"/>
        <end position="134"/>
    </location>
</feature>
<keyword evidence="3" id="KW-0997">Cell inner membrane</keyword>
<dbReference type="EMBL" id="BJLF01000006">
    <property type="protein sequence ID" value="GEA50805.1"/>
    <property type="molecule type" value="Genomic_DNA"/>
</dbReference>
<dbReference type="Pfam" id="PF02470">
    <property type="entry name" value="MlaD"/>
    <property type="match status" value="3"/>
</dbReference>
<dbReference type="Proteomes" id="UP000318717">
    <property type="component" value="Unassembled WGS sequence"/>
</dbReference>
<feature type="transmembrane region" description="Helical" evidence="7">
    <location>
        <begin position="20"/>
        <end position="39"/>
    </location>
</feature>
<reference evidence="9 10" key="1">
    <citation type="submission" date="2019-06" db="EMBL/GenBank/DDBJ databases">
        <title>Whole genome shotgun sequence of Vibrio inusitatus NBRC 102082.</title>
        <authorList>
            <person name="Hosoyama A."/>
            <person name="Uohara A."/>
            <person name="Ohji S."/>
            <person name="Ichikawa N."/>
        </authorList>
    </citation>
    <scope>NUCLEOTIDE SEQUENCE [LARGE SCALE GENOMIC DNA]</scope>
    <source>
        <strain evidence="9 10">NBRC 102082</strain>
    </source>
</reference>
<dbReference type="RefSeq" id="WP_141345148.1">
    <property type="nucleotide sequence ID" value="NZ_BJLF01000006.1"/>
</dbReference>
<dbReference type="PANTHER" id="PTHR30462">
    <property type="entry name" value="INTERMEMBRANE TRANSPORT PROTEIN PQIB-RELATED"/>
    <property type="match status" value="1"/>
</dbReference>
<dbReference type="GO" id="GO:0005886">
    <property type="term" value="C:plasma membrane"/>
    <property type="evidence" value="ECO:0007669"/>
    <property type="project" value="UniProtKB-SubCell"/>
</dbReference>
<keyword evidence="5 7" id="KW-1133">Transmembrane helix</keyword>
<sequence>MEKSSASHANISLKKGISPVWIIPIIAFSLGIWMLFQYVNSQGPEVTLLLPDAEGIEAGKTEIKARNVKIGMITEIELSENYDYIIAKAQMDKQASRMLRKDTLFWVVEPHIGADGISGLDTLLSGSYIELKPGHSDEQERKFKVLELPPVAGPDAKGIRIVLTHSEANKLSIGEPVLHHGFTVGRVEKTSYNYEKQIAEYQLFIFAPYDSLVFEHSQFWLDSGVEVKLDTRGIDLKVGSLETILTGGVSFDVPKNIEPGAQVTTSLQQFELFKDYSSVVENKYSEYLHYALLFSESVRGLEAGAPVEYKGIRMGTVETVPLAVPLEDDGTLSNRIPVLIRIEIERVSEVLRKTTKDEFQTRLEFQIQQGLRGTLKVGNLLTGALYIDIDFYEKPGAVEPIKFAGYKTFPVISGGFSEIQKQAVEFLHTVNNLPLEDTINSLNKTLDSAQATLNSADKVASDIDLLLSDEQTKQLPSQFNQSLEQLQTTLESFDASSPMYQQLQSAVSELEQVMQQLKPVLEKVNEKPNALVFGEDAKADPVPVRGDK</sequence>
<protein>
    <submittedName>
        <fullName evidence="9">Paraquat-inducible protein B</fullName>
    </submittedName>
</protein>
<keyword evidence="6 7" id="KW-0472">Membrane</keyword>
<keyword evidence="4 7" id="KW-0812">Transmembrane</keyword>
<evidence type="ECO:0000256" key="2">
    <source>
        <dbReference type="ARBA" id="ARBA00022475"/>
    </source>
</evidence>
<dbReference type="NCBIfam" id="NF008070">
    <property type="entry name" value="PRK10807.1"/>
    <property type="match status" value="1"/>
</dbReference>